<evidence type="ECO:0000256" key="5">
    <source>
        <dbReference type="ARBA" id="ARBA00023136"/>
    </source>
</evidence>
<evidence type="ECO:0000256" key="7">
    <source>
        <dbReference type="SAM" id="Phobius"/>
    </source>
</evidence>
<dbReference type="Pfam" id="PF02544">
    <property type="entry name" value="Steroid_dh"/>
    <property type="match status" value="1"/>
</dbReference>
<feature type="transmembrane region" description="Helical" evidence="7">
    <location>
        <begin position="129"/>
        <end position="148"/>
    </location>
</feature>
<keyword evidence="5 7" id="KW-0472">Membrane</keyword>
<dbReference type="PROSITE" id="PS50244">
    <property type="entry name" value="S5A_REDUCTASE"/>
    <property type="match status" value="1"/>
</dbReference>
<evidence type="ECO:0000256" key="3">
    <source>
        <dbReference type="ARBA" id="ARBA00022692"/>
    </source>
</evidence>
<protein>
    <recommendedName>
        <fullName evidence="8">3-oxo-5-alpha-steroid 4-dehydrogenase C-terminal domain-containing protein</fullName>
    </recommendedName>
</protein>
<dbReference type="EMBL" id="CAUEEQ010008563">
    <property type="protein sequence ID" value="CAJ0932489.1"/>
    <property type="molecule type" value="Genomic_DNA"/>
</dbReference>
<evidence type="ECO:0000256" key="1">
    <source>
        <dbReference type="ARBA" id="ARBA00004141"/>
    </source>
</evidence>
<reference evidence="9" key="1">
    <citation type="submission" date="2023-07" db="EMBL/GenBank/DDBJ databases">
        <authorList>
            <person name="Stuckert A."/>
        </authorList>
    </citation>
    <scope>NUCLEOTIDE SEQUENCE</scope>
</reference>
<name>A0ABN9L8X9_9NEOB</name>
<feature type="region of interest" description="Disordered" evidence="6">
    <location>
        <begin position="1"/>
        <end position="30"/>
    </location>
</feature>
<feature type="transmembrane region" description="Helical" evidence="7">
    <location>
        <begin position="261"/>
        <end position="281"/>
    </location>
</feature>
<comment type="caution">
    <text evidence="9">The sequence shown here is derived from an EMBL/GenBank/DDBJ whole genome shotgun (WGS) entry which is preliminary data.</text>
</comment>
<sequence>MRPPFWKMAAPREKTDGTPAGSRKSKKKKNTTYLPTAVYPRRCALHSSCTGCERRSAGKQSGDVTALLSGRCAQSVQEECREVERRGQTAVVTLRSEGAVTWLVRALCLSVSAEDAEEDGAADSLSSGILILLSAPYFVTFIFFRTFIFSALTRGRHIPLFIVALAFIFCSYNGFLQSHCMIYVAAYPNDWHMDIRFQLGLAIFLFGMGINIHSDHILRNLRKPSEVSYKIPQGGMFNFVSGANFFGEIVEWYGYYAIATWSLPAFAFAVFTTVSIGPRAYHHHK</sequence>
<dbReference type="PANTHER" id="PTHR10556:SF37">
    <property type="entry name" value="3-OXO-5-ALPHA-STEROID 4-DEHYDROGENASE 2"/>
    <property type="match status" value="1"/>
</dbReference>
<feature type="transmembrane region" description="Helical" evidence="7">
    <location>
        <begin position="160"/>
        <end position="185"/>
    </location>
</feature>
<dbReference type="PANTHER" id="PTHR10556">
    <property type="entry name" value="3-OXO-5-ALPHA-STEROID 4-DEHYDROGENASE"/>
    <property type="match status" value="1"/>
</dbReference>
<evidence type="ECO:0000313" key="9">
    <source>
        <dbReference type="EMBL" id="CAJ0932489.1"/>
    </source>
</evidence>
<evidence type="ECO:0000313" key="10">
    <source>
        <dbReference type="Proteomes" id="UP001176940"/>
    </source>
</evidence>
<comment type="similarity">
    <text evidence="2">Belongs to the steroid 5-alpha reductase family.</text>
</comment>
<feature type="transmembrane region" description="Helical" evidence="7">
    <location>
        <begin position="197"/>
        <end position="214"/>
    </location>
</feature>
<comment type="subcellular location">
    <subcellularLocation>
        <location evidence="1">Membrane</location>
        <topology evidence="1">Multi-pass membrane protein</topology>
    </subcellularLocation>
</comment>
<evidence type="ECO:0000256" key="4">
    <source>
        <dbReference type="ARBA" id="ARBA00022989"/>
    </source>
</evidence>
<keyword evidence="4 7" id="KW-1133">Transmembrane helix</keyword>
<evidence type="ECO:0000256" key="6">
    <source>
        <dbReference type="SAM" id="MobiDB-lite"/>
    </source>
</evidence>
<keyword evidence="3 7" id="KW-0812">Transmembrane</keyword>
<proteinExistence type="inferred from homology"/>
<gene>
    <name evidence="9" type="ORF">RIMI_LOCUS5106330</name>
</gene>
<dbReference type="Proteomes" id="UP001176940">
    <property type="component" value="Unassembled WGS sequence"/>
</dbReference>
<feature type="domain" description="3-oxo-5-alpha-steroid 4-dehydrogenase C-terminal" evidence="8">
    <location>
        <begin position="157"/>
        <end position="285"/>
    </location>
</feature>
<dbReference type="InterPro" id="IPR001104">
    <property type="entry name" value="3-oxo-5_a-steroid_4-DH_C"/>
</dbReference>
<organism evidence="9 10">
    <name type="scientific">Ranitomeya imitator</name>
    <name type="common">mimic poison frog</name>
    <dbReference type="NCBI Taxonomy" id="111125"/>
    <lineage>
        <taxon>Eukaryota</taxon>
        <taxon>Metazoa</taxon>
        <taxon>Chordata</taxon>
        <taxon>Craniata</taxon>
        <taxon>Vertebrata</taxon>
        <taxon>Euteleostomi</taxon>
        <taxon>Amphibia</taxon>
        <taxon>Batrachia</taxon>
        <taxon>Anura</taxon>
        <taxon>Neobatrachia</taxon>
        <taxon>Hyloidea</taxon>
        <taxon>Dendrobatidae</taxon>
        <taxon>Dendrobatinae</taxon>
        <taxon>Ranitomeya</taxon>
    </lineage>
</organism>
<accession>A0ABN9L8X9</accession>
<evidence type="ECO:0000256" key="2">
    <source>
        <dbReference type="ARBA" id="ARBA00007742"/>
    </source>
</evidence>
<evidence type="ECO:0000259" key="8">
    <source>
        <dbReference type="Pfam" id="PF02544"/>
    </source>
</evidence>
<dbReference type="InterPro" id="IPR039357">
    <property type="entry name" value="SRD5A/TECR"/>
</dbReference>
<keyword evidence="10" id="KW-1185">Reference proteome</keyword>